<evidence type="ECO:0000259" key="1">
    <source>
        <dbReference type="PROSITE" id="PS50883"/>
    </source>
</evidence>
<evidence type="ECO:0008006" key="5">
    <source>
        <dbReference type="Google" id="ProtNLM"/>
    </source>
</evidence>
<dbReference type="Gene3D" id="3.30.70.270">
    <property type="match status" value="1"/>
</dbReference>
<keyword evidence="4" id="KW-1185">Reference proteome</keyword>
<feature type="domain" description="GGDEF" evidence="2">
    <location>
        <begin position="33"/>
        <end position="168"/>
    </location>
</feature>
<dbReference type="AlphaFoldDB" id="A0A2N5X8F9"/>
<dbReference type="GO" id="GO:0071111">
    <property type="term" value="F:cyclic-guanylate-specific phosphodiesterase activity"/>
    <property type="evidence" value="ECO:0007669"/>
    <property type="project" value="InterPro"/>
</dbReference>
<dbReference type="SUPFAM" id="SSF55073">
    <property type="entry name" value="Nucleotide cyclase"/>
    <property type="match status" value="1"/>
</dbReference>
<evidence type="ECO:0000313" key="4">
    <source>
        <dbReference type="Proteomes" id="UP000235005"/>
    </source>
</evidence>
<dbReference type="OrthoDB" id="9812358at2"/>
<name>A0A2N5X8F9_9GAMM</name>
<organism evidence="3 4">
    <name type="scientific">Pseudohalioglobus lutimaris</name>
    <dbReference type="NCBI Taxonomy" id="1737061"/>
    <lineage>
        <taxon>Bacteria</taxon>
        <taxon>Pseudomonadati</taxon>
        <taxon>Pseudomonadota</taxon>
        <taxon>Gammaproteobacteria</taxon>
        <taxon>Cellvibrionales</taxon>
        <taxon>Halieaceae</taxon>
        <taxon>Pseudohalioglobus</taxon>
    </lineage>
</organism>
<feature type="domain" description="EAL" evidence="1">
    <location>
        <begin position="176"/>
        <end position="428"/>
    </location>
</feature>
<comment type="caution">
    <text evidence="3">The sequence shown here is derived from an EMBL/GenBank/DDBJ whole genome shotgun (WGS) entry which is preliminary data.</text>
</comment>
<dbReference type="PANTHER" id="PTHR33121">
    <property type="entry name" value="CYCLIC DI-GMP PHOSPHODIESTERASE PDEF"/>
    <property type="match status" value="1"/>
</dbReference>
<dbReference type="InterPro" id="IPR001633">
    <property type="entry name" value="EAL_dom"/>
</dbReference>
<accession>A0A2N5X8F9</accession>
<proteinExistence type="predicted"/>
<dbReference type="Proteomes" id="UP000235005">
    <property type="component" value="Unassembled WGS sequence"/>
</dbReference>
<dbReference type="RefSeq" id="WP_101517023.1">
    <property type="nucleotide sequence ID" value="NZ_PKUS01000001.1"/>
</dbReference>
<dbReference type="InterPro" id="IPR043128">
    <property type="entry name" value="Rev_trsase/Diguanyl_cyclase"/>
</dbReference>
<dbReference type="Pfam" id="PF00990">
    <property type="entry name" value="GGDEF"/>
    <property type="match status" value="1"/>
</dbReference>
<dbReference type="PROSITE" id="PS50883">
    <property type="entry name" value="EAL"/>
    <property type="match status" value="1"/>
</dbReference>
<dbReference type="PANTHER" id="PTHR33121:SF70">
    <property type="entry name" value="SIGNALING PROTEIN YKOW"/>
    <property type="match status" value="1"/>
</dbReference>
<dbReference type="InterPro" id="IPR050706">
    <property type="entry name" value="Cyclic-di-GMP_PDE-like"/>
</dbReference>
<evidence type="ECO:0000313" key="3">
    <source>
        <dbReference type="EMBL" id="PLW70783.1"/>
    </source>
</evidence>
<dbReference type="Pfam" id="PF00563">
    <property type="entry name" value="EAL"/>
    <property type="match status" value="1"/>
</dbReference>
<gene>
    <name evidence="3" type="ORF">C0039_01230</name>
</gene>
<reference evidence="3 4" key="1">
    <citation type="submission" date="2018-01" db="EMBL/GenBank/DDBJ databases">
        <title>The draft genome sequence of Halioglobus lutimaris HF004.</title>
        <authorList>
            <person name="Du Z.-J."/>
            <person name="Shi M.-J."/>
        </authorList>
    </citation>
    <scope>NUCLEOTIDE SEQUENCE [LARGE SCALE GENOMIC DNA]</scope>
    <source>
        <strain evidence="3 4">HF004</strain>
    </source>
</reference>
<dbReference type="Gene3D" id="3.20.20.450">
    <property type="entry name" value="EAL domain"/>
    <property type="match status" value="1"/>
</dbReference>
<dbReference type="EMBL" id="PKUS01000001">
    <property type="protein sequence ID" value="PLW70783.1"/>
    <property type="molecule type" value="Genomic_DNA"/>
</dbReference>
<dbReference type="SMART" id="SM00052">
    <property type="entry name" value="EAL"/>
    <property type="match status" value="1"/>
</dbReference>
<sequence length="433" mass="48244">MSPSEEADLQLDTQRTRFRKTIALAIAACPPERSVAVVVVKMHDIHKLNQVHGYDRVDRTIKSVQDALRQSLKRGSGVCRLSSAIVGLVFEDLRFPHLVRIGLERIQEILAEPIGTEDGEDDIHLHTSVAASLYPSDSESADVLLLNAECALRSTRPIMRPLLLYTDMQQEAQTDTYLLEADLRAALAAKELSVQYQPKVSFTNGSSAGFEALVRWNHPHRGQIPPELFVAIAESAGLIGEMTEWVIQTALRETSNFKGCESPGVSVNVSATMLFDPCFPFVIDSAISMWNDDYSRLTLEITESLLMENFEGAFSLLSDLRQKGITISIDDFGTGYSSLAYFKRLPVDEVKIDRSFITNMTQSVEDQRLVEAIIDLSHKFDLQVVAEGIEDEQTYDTLRAMGCDVAQGYYISKPVDAEGLPLWTSEPLESQYN</sequence>
<protein>
    <recommendedName>
        <fullName evidence="5">GGDEF domain-containing protein</fullName>
    </recommendedName>
</protein>
<dbReference type="InterPro" id="IPR000160">
    <property type="entry name" value="GGDEF_dom"/>
</dbReference>
<dbReference type="SUPFAM" id="SSF141868">
    <property type="entry name" value="EAL domain-like"/>
    <property type="match status" value="1"/>
</dbReference>
<dbReference type="CDD" id="cd01948">
    <property type="entry name" value="EAL"/>
    <property type="match status" value="1"/>
</dbReference>
<evidence type="ECO:0000259" key="2">
    <source>
        <dbReference type="PROSITE" id="PS50887"/>
    </source>
</evidence>
<dbReference type="PROSITE" id="PS50887">
    <property type="entry name" value="GGDEF"/>
    <property type="match status" value="1"/>
</dbReference>
<dbReference type="SMART" id="SM00267">
    <property type="entry name" value="GGDEF"/>
    <property type="match status" value="1"/>
</dbReference>
<dbReference type="InterPro" id="IPR029787">
    <property type="entry name" value="Nucleotide_cyclase"/>
</dbReference>
<dbReference type="InterPro" id="IPR035919">
    <property type="entry name" value="EAL_sf"/>
</dbReference>